<gene>
    <name evidence="2" type="ORF">J3R75_003887</name>
</gene>
<comment type="caution">
    <text evidence="2">The sequence shown here is derived from an EMBL/GenBank/DDBJ whole genome shotgun (WGS) entry which is preliminary data.</text>
</comment>
<keyword evidence="1" id="KW-0732">Signal</keyword>
<dbReference type="Proteomes" id="UP001238163">
    <property type="component" value="Unassembled WGS sequence"/>
</dbReference>
<protein>
    <recommendedName>
        <fullName evidence="4">Glycoside hydrolase family 42 N-terminal domain-containing protein</fullName>
    </recommendedName>
</protein>
<evidence type="ECO:0000313" key="3">
    <source>
        <dbReference type="Proteomes" id="UP001238163"/>
    </source>
</evidence>
<organism evidence="2 3">
    <name type="scientific">Oligosphaera ethanolica</name>
    <dbReference type="NCBI Taxonomy" id="760260"/>
    <lineage>
        <taxon>Bacteria</taxon>
        <taxon>Pseudomonadati</taxon>
        <taxon>Lentisphaerota</taxon>
        <taxon>Oligosphaeria</taxon>
        <taxon>Oligosphaerales</taxon>
        <taxon>Oligosphaeraceae</taxon>
        <taxon>Oligosphaera</taxon>
    </lineage>
</organism>
<accession>A0AAE3VJX0</accession>
<reference evidence="2" key="1">
    <citation type="submission" date="2023-07" db="EMBL/GenBank/DDBJ databases">
        <title>Genomic Encyclopedia of Type Strains, Phase IV (KMG-IV): sequencing the most valuable type-strain genomes for metagenomic binning, comparative biology and taxonomic classification.</title>
        <authorList>
            <person name="Goeker M."/>
        </authorList>
    </citation>
    <scope>NUCLEOTIDE SEQUENCE</scope>
    <source>
        <strain evidence="2">DSM 24202</strain>
    </source>
</reference>
<feature type="chain" id="PRO_5042102594" description="Glycoside hydrolase family 42 N-terminal domain-containing protein" evidence="1">
    <location>
        <begin position="20"/>
        <end position="1111"/>
    </location>
</feature>
<dbReference type="EMBL" id="JAUSVL010000001">
    <property type="protein sequence ID" value="MDQ0291780.1"/>
    <property type="molecule type" value="Genomic_DNA"/>
</dbReference>
<name>A0AAE3VJX0_9BACT</name>
<dbReference type="Gene3D" id="3.20.20.80">
    <property type="entry name" value="Glycosidases"/>
    <property type="match status" value="1"/>
</dbReference>
<evidence type="ECO:0008006" key="4">
    <source>
        <dbReference type="Google" id="ProtNLM"/>
    </source>
</evidence>
<keyword evidence="3" id="KW-1185">Reference proteome</keyword>
<dbReference type="AlphaFoldDB" id="A0AAE3VJX0"/>
<sequence>MKQQLLALALMLSSAAAIAAGPELHLQSNGRITLPGIALVNDVLIHAYGPNWEFAGNAAIAAAPEKVSQATGSFAMPVGSQGELSFAIHTVADGDFNVADIESRCSESTTIRGLQYSIALNPAELAGKRYVTLPAGKRGVFPAVDVKEGIPGDRCSSIAIELNDGHFLLINGSKLLCLGLQDFRHSWPKNVQLRYHAAGEKIIGGRTLRDTLSFALLSADELDRQVATAQAGAAPISTDERLMFFSKAGNASVRSLDSASIITLGLAIHGLEWQYTSQQQHADNFALSALPDGSSVFQGVMTVPGSDNKALEVFEHIRSIPKGVSLNYDLTMLDDVQLNGYQLSMDFALSAYTNATFDLITTDGPQSFVIPEELGERFIYRGPFTALHVKAANPQNNVDITLDKPTQLLLQDNRGWGGNTIDVRLCFARNDDGGKIAAGARVARTLVFVMPDAPTPLRPVIDQGQPSRTNTSNWKPYTLPWDSAPVDLSFLNHQPAGKFGFVKVTDGRFVFSNSNEPIRFWGTCFSAGANFPSHDQAEKIAKRLAASGINMVRTHHADAKWAERHFFPKDADNTRSFDPESLDRFDYLVYCLKREGIYIYLDQLVNRYFKPGDGVDAVDQLGACAKPYSNFDPRLIELQKEFSANLWNHVNPYTKLAYKDDPAIALMEFANENDLFTQKVTLEPYRTRFEAMYRAWAAERQIALPEGAIDFTVTTDPMMQFFIHVTDEYHRTMGEFLRSIGVKVPMTGSNWSRNAALLASVAKTDYTDSHSYWNHPNRDGSFGTSSMLRSQGSIMDGLGFMRVADKPFFVSEWDAPWPYEYRAELPLWLAAVAAFQDWHGLTVYTYRHSSNVPMEHINGAFETFNDPARFGLMPIAALIYRREDVRRGASTDRQAVAIPMTLAASAKSPASYNVPAYRGLAELRPFHTQLVASGEIPAGALGPDAPSIAEDIRRSSSGEIIRDRAKATLTIDTPRTQVIQAFFSDKLPVLSTSALKVSSRNRYATIGLSSLSGAPINQSRQLLLTTVGRAENTDFAYNLMRNRRLSTGKGPILMDPICAQISITTQQQGLKVKPIAANGHKLAPIPAQWADGKLTFTISEADASLYFAIED</sequence>
<evidence type="ECO:0000313" key="2">
    <source>
        <dbReference type="EMBL" id="MDQ0291780.1"/>
    </source>
</evidence>
<feature type="signal peptide" evidence="1">
    <location>
        <begin position="1"/>
        <end position="19"/>
    </location>
</feature>
<evidence type="ECO:0000256" key="1">
    <source>
        <dbReference type="SAM" id="SignalP"/>
    </source>
</evidence>
<proteinExistence type="predicted"/>
<dbReference type="SUPFAM" id="SSF51445">
    <property type="entry name" value="(Trans)glycosidases"/>
    <property type="match status" value="1"/>
</dbReference>
<dbReference type="InterPro" id="IPR017853">
    <property type="entry name" value="GH"/>
</dbReference>
<dbReference type="RefSeq" id="WP_307265073.1">
    <property type="nucleotide sequence ID" value="NZ_JAUSVL010000001.1"/>
</dbReference>